<evidence type="ECO:0000256" key="4">
    <source>
        <dbReference type="ARBA" id="ARBA00022597"/>
    </source>
</evidence>
<dbReference type="PANTHER" id="PTHR32502">
    <property type="entry name" value="N-ACETYLGALACTOSAMINE PERMEASE II COMPONENT-RELATED"/>
    <property type="match status" value="1"/>
</dbReference>
<feature type="transmembrane region" description="Helical" evidence="9">
    <location>
        <begin position="101"/>
        <end position="119"/>
    </location>
</feature>
<evidence type="ECO:0000256" key="3">
    <source>
        <dbReference type="ARBA" id="ARBA00022475"/>
    </source>
</evidence>
<proteinExistence type="predicted"/>
<dbReference type="PANTHER" id="PTHR32502:SF8">
    <property type="entry name" value="N-ACETYLGALACTOSAMINE PERMEASE IIC COMPONENT 1"/>
    <property type="match status" value="1"/>
</dbReference>
<organism evidence="10 11">
    <name type="scientific">Dielma fastidiosa</name>
    <dbReference type="NCBI Taxonomy" id="1034346"/>
    <lineage>
        <taxon>Bacteria</taxon>
        <taxon>Bacillati</taxon>
        <taxon>Bacillota</taxon>
        <taxon>Erysipelotrichia</taxon>
        <taxon>Erysipelotrichales</taxon>
        <taxon>Erysipelotrichaceae</taxon>
        <taxon>Dielma</taxon>
    </lineage>
</organism>
<gene>
    <name evidence="10" type="ORF">DES51_1235</name>
</gene>
<evidence type="ECO:0000313" key="10">
    <source>
        <dbReference type="EMBL" id="PXX74561.1"/>
    </source>
</evidence>
<dbReference type="InterPro" id="IPR050303">
    <property type="entry name" value="GatZ_KbaZ_carbometab"/>
</dbReference>
<reference evidence="10 11" key="1">
    <citation type="submission" date="2018-05" db="EMBL/GenBank/DDBJ databases">
        <title>Genomic Encyclopedia of Type Strains, Phase IV (KMG-IV): sequencing the most valuable type-strain genomes for metagenomic binning, comparative biology and taxonomic classification.</title>
        <authorList>
            <person name="Goeker M."/>
        </authorList>
    </citation>
    <scope>NUCLEOTIDE SEQUENCE [LARGE SCALE GENOMIC DNA]</scope>
    <source>
        <strain evidence="10 11">JC118</strain>
    </source>
</reference>
<keyword evidence="5" id="KW-0598">Phosphotransferase system</keyword>
<comment type="caution">
    <text evidence="10">The sequence shown here is derived from an EMBL/GenBank/DDBJ whole genome shotgun (WGS) entry which is preliminary data.</text>
</comment>
<evidence type="ECO:0000256" key="8">
    <source>
        <dbReference type="ARBA" id="ARBA00023136"/>
    </source>
</evidence>
<evidence type="ECO:0000256" key="2">
    <source>
        <dbReference type="ARBA" id="ARBA00022448"/>
    </source>
</evidence>
<evidence type="ECO:0000256" key="6">
    <source>
        <dbReference type="ARBA" id="ARBA00022692"/>
    </source>
</evidence>
<evidence type="ECO:0000256" key="1">
    <source>
        <dbReference type="ARBA" id="ARBA00004651"/>
    </source>
</evidence>
<evidence type="ECO:0000313" key="11">
    <source>
        <dbReference type="Proteomes" id="UP000247612"/>
    </source>
</evidence>
<keyword evidence="2" id="KW-0813">Transport</keyword>
<dbReference type="RefSeq" id="WP_022938850.1">
    <property type="nucleotide sequence ID" value="NZ_CABKRQ010000006.1"/>
</dbReference>
<evidence type="ECO:0000256" key="5">
    <source>
        <dbReference type="ARBA" id="ARBA00022683"/>
    </source>
</evidence>
<keyword evidence="6 9" id="KW-0812">Transmembrane</keyword>
<name>A0A318KIW3_9FIRM</name>
<feature type="transmembrane region" description="Helical" evidence="9">
    <location>
        <begin position="43"/>
        <end position="64"/>
    </location>
</feature>
<dbReference type="GO" id="GO:0005886">
    <property type="term" value="C:plasma membrane"/>
    <property type="evidence" value="ECO:0007669"/>
    <property type="project" value="UniProtKB-SubCell"/>
</dbReference>
<feature type="transmembrane region" description="Helical" evidence="9">
    <location>
        <begin position="206"/>
        <end position="237"/>
    </location>
</feature>
<dbReference type="GeneID" id="94441106"/>
<dbReference type="AlphaFoldDB" id="A0A318KIW3"/>
<keyword evidence="11" id="KW-1185">Reference proteome</keyword>
<dbReference type="InterPro" id="IPR004700">
    <property type="entry name" value="PTS_IIC_man"/>
</dbReference>
<feature type="transmembrane region" description="Helical" evidence="9">
    <location>
        <begin position="76"/>
        <end position="95"/>
    </location>
</feature>
<feature type="transmembrane region" description="Helical" evidence="9">
    <location>
        <begin position="179"/>
        <end position="199"/>
    </location>
</feature>
<evidence type="ECO:0000256" key="9">
    <source>
        <dbReference type="SAM" id="Phobius"/>
    </source>
</evidence>
<comment type="subcellular location">
    <subcellularLocation>
        <location evidence="1">Cell membrane</location>
        <topology evidence="1">Multi-pass membrane protein</topology>
    </subcellularLocation>
</comment>
<dbReference type="EMBL" id="QJKH01000023">
    <property type="protein sequence ID" value="PXX74561.1"/>
    <property type="molecule type" value="Genomic_DNA"/>
</dbReference>
<feature type="transmembrane region" description="Helical" evidence="9">
    <location>
        <begin position="139"/>
        <end position="159"/>
    </location>
</feature>
<keyword evidence="3" id="KW-1003">Cell membrane</keyword>
<dbReference type="STRING" id="1034346.GCA_000313565_02564"/>
<accession>A0A318KIW3</accession>
<dbReference type="OrthoDB" id="9815089at2"/>
<protein>
    <submittedName>
        <fullName evidence="10">Fructoselysine and glucoselysine-specific PTS system IIC component</fullName>
    </submittedName>
</protein>
<keyword evidence="8 9" id="KW-0472">Membrane</keyword>
<dbReference type="Pfam" id="PF03609">
    <property type="entry name" value="EII-Sor"/>
    <property type="match status" value="1"/>
</dbReference>
<evidence type="ECO:0000256" key="7">
    <source>
        <dbReference type="ARBA" id="ARBA00022989"/>
    </source>
</evidence>
<dbReference type="Proteomes" id="UP000247612">
    <property type="component" value="Unassembled WGS sequence"/>
</dbReference>
<sequence>MMTQTLMIFVVAVLGYLNSYLASAMICRPMVMGTLVGLVLGDLQTGVMVGATLELVWLGAMAIGASNPPDMISGSIIGTAYVIVTGSDVAASVALAVPVSMLMQSLWNLMMMIIVPMLAAKADKYALECDNKGIDRMHYIAIIIQVGILSVLTAIGFYVGSSVMENLVNSIPVFITNGLNYAMGIIPAIGFAMLARMIVNKKLACFLFFGFLLVAYFNLSIVGVTAIACVVAAILIFNTNGMENREVAVDDNEF</sequence>
<dbReference type="PROSITE" id="PS51106">
    <property type="entry name" value="PTS_EIIC_TYPE_4"/>
    <property type="match status" value="1"/>
</dbReference>
<dbReference type="GO" id="GO:0009401">
    <property type="term" value="P:phosphoenolpyruvate-dependent sugar phosphotransferase system"/>
    <property type="evidence" value="ECO:0007669"/>
    <property type="project" value="UniProtKB-KW"/>
</dbReference>
<keyword evidence="7 9" id="KW-1133">Transmembrane helix</keyword>
<keyword evidence="4" id="KW-0762">Sugar transport</keyword>